<evidence type="ECO:0008006" key="3">
    <source>
        <dbReference type="Google" id="ProtNLM"/>
    </source>
</evidence>
<sequence length="241" mass="27192">MWLLTSAFVSEASEEALFLESDAAHSDRVLRVPEPMVYDLVRPLGVKQGDLEVNALVDVSAATGDVSWAPELEYGLADDIGVELELPIENTRHERYKLAIQQTLQVSSARGMATGWQAFVDMHKHSKAVSVDATYIVAKRWNEPWSSLSMLGLRVQDVNRRARAGYLLNHSVFYDASTRVTLGMEINQEISRGGTWRYRLTPQVHYDASERYTLQMGMAVSTLNPAQSAEKLWSFRLIRLF</sequence>
<gene>
    <name evidence="1" type="ORF">ACFQ1T_08995</name>
</gene>
<proteinExistence type="predicted"/>
<evidence type="ECO:0000313" key="1">
    <source>
        <dbReference type="EMBL" id="MFD0929913.1"/>
    </source>
</evidence>
<dbReference type="EMBL" id="JBHTJW010000002">
    <property type="protein sequence ID" value="MFD0929913.1"/>
    <property type="molecule type" value="Genomic_DNA"/>
</dbReference>
<evidence type="ECO:0000313" key="2">
    <source>
        <dbReference type="Proteomes" id="UP001597106"/>
    </source>
</evidence>
<dbReference type="RefSeq" id="WP_379075829.1">
    <property type="nucleotide sequence ID" value="NZ_JBHTJW010000002.1"/>
</dbReference>
<organism evidence="1 2">
    <name type="scientific">Methylophilus glucosoxydans</name>
    <dbReference type="NCBI Taxonomy" id="752553"/>
    <lineage>
        <taxon>Bacteria</taxon>
        <taxon>Pseudomonadati</taxon>
        <taxon>Pseudomonadota</taxon>
        <taxon>Betaproteobacteria</taxon>
        <taxon>Nitrosomonadales</taxon>
        <taxon>Methylophilaceae</taxon>
        <taxon>Methylophilus</taxon>
    </lineage>
</organism>
<protein>
    <recommendedName>
        <fullName evidence="3">MetA-pathway of phenol degradation</fullName>
    </recommendedName>
</protein>
<keyword evidence="2" id="KW-1185">Reference proteome</keyword>
<accession>A0ABW3GHL2</accession>
<name>A0ABW3GHL2_9PROT</name>
<dbReference type="Proteomes" id="UP001597106">
    <property type="component" value="Unassembled WGS sequence"/>
</dbReference>
<comment type="caution">
    <text evidence="1">The sequence shown here is derived from an EMBL/GenBank/DDBJ whole genome shotgun (WGS) entry which is preliminary data.</text>
</comment>
<reference evidence="2" key="1">
    <citation type="journal article" date="2019" name="Int. J. Syst. Evol. Microbiol.">
        <title>The Global Catalogue of Microorganisms (GCM) 10K type strain sequencing project: providing services to taxonomists for standard genome sequencing and annotation.</title>
        <authorList>
            <consortium name="The Broad Institute Genomics Platform"/>
            <consortium name="The Broad Institute Genome Sequencing Center for Infectious Disease"/>
            <person name="Wu L."/>
            <person name="Ma J."/>
        </authorList>
    </citation>
    <scope>NUCLEOTIDE SEQUENCE [LARGE SCALE GENOMIC DNA]</scope>
    <source>
        <strain evidence="2">CCUG 59685</strain>
    </source>
</reference>